<evidence type="ECO:0000313" key="3">
    <source>
        <dbReference type="Proteomes" id="UP000269883"/>
    </source>
</evidence>
<name>A0A2Z6AUP8_9BACT</name>
<keyword evidence="1" id="KW-0812">Transmembrane</keyword>
<evidence type="ECO:0000313" key="2">
    <source>
        <dbReference type="EMBL" id="BBD06953.1"/>
    </source>
</evidence>
<dbReference type="KEGG" id="dfl:DFE_0227"/>
<feature type="transmembrane region" description="Helical" evidence="1">
    <location>
        <begin position="64"/>
        <end position="82"/>
    </location>
</feature>
<accession>A0A2Z6AUP8</accession>
<evidence type="ECO:0008006" key="4">
    <source>
        <dbReference type="Google" id="ProtNLM"/>
    </source>
</evidence>
<keyword evidence="1" id="KW-1133">Transmembrane helix</keyword>
<proteinExistence type="predicted"/>
<feature type="transmembrane region" description="Helical" evidence="1">
    <location>
        <begin position="121"/>
        <end position="146"/>
    </location>
</feature>
<evidence type="ECO:0000256" key="1">
    <source>
        <dbReference type="SAM" id="Phobius"/>
    </source>
</evidence>
<dbReference type="OrthoDB" id="6443879at2"/>
<keyword evidence="1" id="KW-0472">Membrane</keyword>
<keyword evidence="3" id="KW-1185">Reference proteome</keyword>
<feature type="transmembrane region" description="Helical" evidence="1">
    <location>
        <begin position="39"/>
        <end position="57"/>
    </location>
</feature>
<dbReference type="Proteomes" id="UP000269883">
    <property type="component" value="Chromosome"/>
</dbReference>
<feature type="transmembrane region" description="Helical" evidence="1">
    <location>
        <begin position="7"/>
        <end position="27"/>
    </location>
</feature>
<dbReference type="EMBL" id="AP017378">
    <property type="protein sequence ID" value="BBD06953.1"/>
    <property type="molecule type" value="Genomic_DNA"/>
</dbReference>
<protein>
    <recommendedName>
        <fullName evidence="4">DUF340 domain-containing protein</fullName>
    </recommendedName>
</protein>
<dbReference type="RefSeq" id="WP_126375744.1">
    <property type="nucleotide sequence ID" value="NZ_AP017378.1"/>
</dbReference>
<reference evidence="2 3" key="1">
    <citation type="journal article" date="2018" name="Sci. Adv.">
        <title>Multi-heme cytochromes provide a pathway for survival in energy-limited environments.</title>
        <authorList>
            <person name="Deng X."/>
            <person name="Dohmae N."/>
            <person name="Nealson K.H."/>
            <person name="Hashimoto K."/>
            <person name="Okamoto A."/>
        </authorList>
    </citation>
    <scope>NUCLEOTIDE SEQUENCE [LARGE SCALE GENOMIC DNA]</scope>
    <source>
        <strain evidence="2 3">IS5</strain>
    </source>
</reference>
<organism evidence="2 3">
    <name type="scientific">Desulfovibrio ferrophilus</name>
    <dbReference type="NCBI Taxonomy" id="241368"/>
    <lineage>
        <taxon>Bacteria</taxon>
        <taxon>Pseudomonadati</taxon>
        <taxon>Thermodesulfobacteriota</taxon>
        <taxon>Desulfovibrionia</taxon>
        <taxon>Desulfovibrionales</taxon>
        <taxon>Desulfovibrionaceae</taxon>
        <taxon>Desulfovibrio</taxon>
    </lineage>
</organism>
<gene>
    <name evidence="2" type="ORF">DFE_0227</name>
</gene>
<dbReference type="AlphaFoldDB" id="A0A2Z6AUP8"/>
<feature type="transmembrane region" description="Helical" evidence="1">
    <location>
        <begin position="88"/>
        <end position="109"/>
    </location>
</feature>
<sequence>MTANRSLIESCIVLIIVSVITLIGNAVGFNNGIIESLPGMGILLLLCIAGVATNMFVFKKIPSVLFVITYGVIITLPTFPFAPAVNAYVSKVSFLALTTPILAYAGIAIGKDLATFKQSGWRIVVVSIFVMISTYVASAAIAQGVLKYMGDI</sequence>